<organism evidence="1 2">
    <name type="scientific">Hyalomma marginatum</name>
    <dbReference type="NCBI Taxonomy" id="34627"/>
    <lineage>
        <taxon>Eukaryota</taxon>
        <taxon>Metazoa</taxon>
        <taxon>Ecdysozoa</taxon>
        <taxon>Arthropoda</taxon>
        <taxon>Chelicerata</taxon>
        <taxon>Arachnida</taxon>
        <taxon>Acari</taxon>
        <taxon>Parasitiformes</taxon>
        <taxon>Ixodida</taxon>
        <taxon>Ixodoidea</taxon>
        <taxon>Ixodidae</taxon>
        <taxon>Hyalomminae</taxon>
        <taxon>Hyalomma</taxon>
    </lineage>
</organism>
<sequence>MTFARYSKYNKESNNLSILIGNGDGIFNSAVFYNTSIEPRGVTVGDLNNLSSKVRRVRVYFSIRQRVYWV</sequence>
<dbReference type="Proteomes" id="UP000837675">
    <property type="component" value="Unassembled WGS sequence"/>
</dbReference>
<gene>
    <name evidence="1" type="ORF">MHYMCMPASI_00279</name>
</gene>
<name>A0A8S4C162_9ACAR</name>
<protein>
    <submittedName>
        <fullName evidence="1">VCBS repeat containing protein</fullName>
    </submittedName>
</protein>
<proteinExistence type="predicted"/>
<evidence type="ECO:0000313" key="1">
    <source>
        <dbReference type="EMBL" id="CAG7590312.1"/>
    </source>
</evidence>
<dbReference type="Gene3D" id="2.30.30.100">
    <property type="match status" value="1"/>
</dbReference>
<dbReference type="EMBL" id="CAJVAF010000098">
    <property type="protein sequence ID" value="CAG7590312.1"/>
    <property type="molecule type" value="Genomic_DNA"/>
</dbReference>
<keyword evidence="2" id="KW-1185">Reference proteome</keyword>
<dbReference type="AlphaFoldDB" id="A0A8S4C162"/>
<evidence type="ECO:0000313" key="2">
    <source>
        <dbReference type="Proteomes" id="UP000837675"/>
    </source>
</evidence>
<reference evidence="1" key="1">
    <citation type="submission" date="2021-06" db="EMBL/GenBank/DDBJ databases">
        <authorList>
            <person name="Nardi T."/>
            <person name="Nardi T."/>
        </authorList>
    </citation>
    <scope>NUCLEOTIDE SEQUENCE</scope>
</reference>
<accession>A0A8S4C162</accession>
<comment type="caution">
    <text evidence="1">The sequence shown here is derived from an EMBL/GenBank/DDBJ whole genome shotgun (WGS) entry which is preliminary data.</text>
</comment>